<feature type="transmembrane region" description="Helical" evidence="10">
    <location>
        <begin position="255"/>
        <end position="276"/>
    </location>
</feature>
<feature type="transmembrane region" description="Helical" evidence="10">
    <location>
        <begin position="210"/>
        <end position="235"/>
    </location>
</feature>
<dbReference type="InterPro" id="IPR039859">
    <property type="entry name" value="PFA4/ZDH16/20/ERF2-like"/>
</dbReference>
<reference evidence="13 14" key="1">
    <citation type="submission" date="2018-04" db="EMBL/GenBank/DDBJ databases">
        <title>The genome of golden apple snail Pomacea canaliculata provides insight into stress tolerance and invasive adaptation.</title>
        <authorList>
            <person name="Liu C."/>
            <person name="Liu B."/>
            <person name="Ren Y."/>
            <person name="Zhang Y."/>
            <person name="Wang H."/>
            <person name="Li S."/>
            <person name="Jiang F."/>
            <person name="Yin L."/>
            <person name="Zhang G."/>
            <person name="Qian W."/>
            <person name="Fan W."/>
        </authorList>
    </citation>
    <scope>NUCLEOTIDE SEQUENCE [LARGE SCALE GENOMIC DNA]</scope>
    <source>
        <strain evidence="13">SZHN2017</strain>
        <tissue evidence="13">Muscle</tissue>
    </source>
</reference>
<evidence type="ECO:0000313" key="14">
    <source>
        <dbReference type="Proteomes" id="UP000245119"/>
    </source>
</evidence>
<feature type="region of interest" description="Disordered" evidence="11">
    <location>
        <begin position="1"/>
        <end position="21"/>
    </location>
</feature>
<dbReference type="EC" id="2.3.1.225" evidence="10"/>
<organism evidence="13 14">
    <name type="scientific">Pomacea canaliculata</name>
    <name type="common">Golden apple snail</name>
    <dbReference type="NCBI Taxonomy" id="400727"/>
    <lineage>
        <taxon>Eukaryota</taxon>
        <taxon>Metazoa</taxon>
        <taxon>Spiralia</taxon>
        <taxon>Lophotrochozoa</taxon>
        <taxon>Mollusca</taxon>
        <taxon>Gastropoda</taxon>
        <taxon>Caenogastropoda</taxon>
        <taxon>Architaenioglossa</taxon>
        <taxon>Ampullarioidea</taxon>
        <taxon>Ampullariidae</taxon>
        <taxon>Pomacea</taxon>
    </lineage>
</organism>
<name>A0A2T7P4V3_POMCA</name>
<comment type="caution">
    <text evidence="13">The sequence shown here is derived from an EMBL/GenBank/DDBJ whole genome shotgun (WGS) entry which is preliminary data.</text>
</comment>
<evidence type="ECO:0000256" key="5">
    <source>
        <dbReference type="ARBA" id="ARBA00023136"/>
    </source>
</evidence>
<evidence type="ECO:0000259" key="12">
    <source>
        <dbReference type="Pfam" id="PF01529"/>
    </source>
</evidence>
<evidence type="ECO:0000256" key="4">
    <source>
        <dbReference type="ARBA" id="ARBA00022989"/>
    </source>
</evidence>
<protein>
    <recommendedName>
        <fullName evidence="10">Palmitoyltransferase</fullName>
        <ecNumber evidence="10">2.3.1.225</ecNumber>
    </recommendedName>
</protein>
<evidence type="ECO:0000256" key="10">
    <source>
        <dbReference type="RuleBase" id="RU079119"/>
    </source>
</evidence>
<sequence length="572" mass="63747">MKEPYSYYAPVPTTQSPPTKLPDTVEDTKDIMAKKLQRRWEVLPGKNKYHCNGRIMMARQTGIFYLTCTLIIVTSGLFFGFDCVYLALHVTPAIPAIGGALFIFVMATLFRTSFSDPGVIPRATSEEAADLEKQLEVPNAGSPGTTYRPPPRTKEVVVKGQVIKLKYCFTCKIFRPPRASHCSLCDNCVERFDHHCPWVGNCVGKRNYRYFYLFILSLSVHCIYIFACVLTNLILQCEYNSLSVSLTLDTVIEAIICFFSVWSIVGLAGFHSYLVASELTTNEDIKGSFTSKRGQDNFNPYSKGSIFKNCMQVLCGPTPPSLLDRRGYVVPDAIQSNVSGAEANKECESNSVNVRHEYYGSTTVTNQKTGNMGTSTIPDFTSPAVITSSEEVLPSNDSIKKKEMISYQSPDGSINSKLPPVNGKKNHIWDMTFNQLNYLGRPNNHAGIHGTGASSIYPQPYRHSDYISGTTVLPASSHLVHQSLDHLTWFRTCLAKPRVRSSWRRPEAIILMPIMGANSALDVAVHLTKSIMKLAPKNSSTSLRHNTGEWREACQRPRQSRVDSSRCLGHAY</sequence>
<comment type="subcellular location">
    <subcellularLocation>
        <location evidence="1">Endomembrane system</location>
        <topology evidence="1">Multi-pass membrane protein</topology>
    </subcellularLocation>
</comment>
<keyword evidence="2 10" id="KW-0808">Transferase</keyword>
<dbReference type="InterPro" id="IPR001594">
    <property type="entry name" value="Palmitoyltrfase_DHHC"/>
</dbReference>
<evidence type="ECO:0000256" key="1">
    <source>
        <dbReference type="ARBA" id="ARBA00004127"/>
    </source>
</evidence>
<keyword evidence="6" id="KW-0564">Palmitate</keyword>
<dbReference type="PROSITE" id="PS50216">
    <property type="entry name" value="DHHC"/>
    <property type="match status" value="1"/>
</dbReference>
<dbReference type="OrthoDB" id="4096362at2759"/>
<feature type="domain" description="Palmitoyltransferase DHHC" evidence="12">
    <location>
        <begin position="164"/>
        <end position="286"/>
    </location>
</feature>
<evidence type="ECO:0000256" key="7">
    <source>
        <dbReference type="ARBA" id="ARBA00023288"/>
    </source>
</evidence>
<dbReference type="GO" id="GO:0019706">
    <property type="term" value="F:protein-cysteine S-palmitoyltransferase activity"/>
    <property type="evidence" value="ECO:0007669"/>
    <property type="project" value="UniProtKB-EC"/>
</dbReference>
<proteinExistence type="inferred from homology"/>
<keyword evidence="7" id="KW-0449">Lipoprotein</keyword>
<gene>
    <name evidence="13" type="ORF">C0Q70_11037</name>
</gene>
<dbReference type="GO" id="GO:0006612">
    <property type="term" value="P:protein targeting to membrane"/>
    <property type="evidence" value="ECO:0007669"/>
    <property type="project" value="TreeGrafter"/>
</dbReference>
<comment type="catalytic activity">
    <reaction evidence="9 10">
        <text>L-cysteinyl-[protein] + hexadecanoyl-CoA = S-hexadecanoyl-L-cysteinyl-[protein] + CoA</text>
        <dbReference type="Rhea" id="RHEA:36683"/>
        <dbReference type="Rhea" id="RHEA-COMP:10131"/>
        <dbReference type="Rhea" id="RHEA-COMP:11032"/>
        <dbReference type="ChEBI" id="CHEBI:29950"/>
        <dbReference type="ChEBI" id="CHEBI:57287"/>
        <dbReference type="ChEBI" id="CHEBI:57379"/>
        <dbReference type="ChEBI" id="CHEBI:74151"/>
        <dbReference type="EC" id="2.3.1.225"/>
    </reaction>
</comment>
<comment type="domain">
    <text evidence="10">The DHHC domain is required for palmitoyltransferase activity.</text>
</comment>
<evidence type="ECO:0000256" key="6">
    <source>
        <dbReference type="ARBA" id="ARBA00023139"/>
    </source>
</evidence>
<keyword evidence="5 10" id="KW-0472">Membrane</keyword>
<keyword evidence="4 10" id="KW-1133">Transmembrane helix</keyword>
<keyword evidence="3 10" id="KW-0812">Transmembrane</keyword>
<evidence type="ECO:0000256" key="8">
    <source>
        <dbReference type="ARBA" id="ARBA00023315"/>
    </source>
</evidence>
<dbReference type="PANTHER" id="PTHR22883:SF43">
    <property type="entry name" value="PALMITOYLTRANSFERASE APP"/>
    <property type="match status" value="1"/>
</dbReference>
<evidence type="ECO:0000256" key="2">
    <source>
        <dbReference type="ARBA" id="ARBA00022679"/>
    </source>
</evidence>
<feature type="transmembrane region" description="Helical" evidence="10">
    <location>
        <begin position="93"/>
        <end position="110"/>
    </location>
</feature>
<keyword evidence="14" id="KW-1185">Reference proteome</keyword>
<dbReference type="STRING" id="400727.A0A2T7P4V3"/>
<keyword evidence="8 10" id="KW-0012">Acyltransferase</keyword>
<dbReference type="PANTHER" id="PTHR22883">
    <property type="entry name" value="ZINC FINGER DHHC DOMAIN CONTAINING PROTEIN"/>
    <property type="match status" value="1"/>
</dbReference>
<dbReference type="AlphaFoldDB" id="A0A2T7P4V3"/>
<evidence type="ECO:0000256" key="11">
    <source>
        <dbReference type="SAM" id="MobiDB-lite"/>
    </source>
</evidence>
<dbReference type="GO" id="GO:0005783">
    <property type="term" value="C:endoplasmic reticulum"/>
    <property type="evidence" value="ECO:0007669"/>
    <property type="project" value="TreeGrafter"/>
</dbReference>
<accession>A0A2T7P4V3</accession>
<dbReference type="Pfam" id="PF01529">
    <property type="entry name" value="DHHC"/>
    <property type="match status" value="1"/>
</dbReference>
<feature type="transmembrane region" description="Helical" evidence="10">
    <location>
        <begin position="63"/>
        <end position="87"/>
    </location>
</feature>
<evidence type="ECO:0000256" key="9">
    <source>
        <dbReference type="ARBA" id="ARBA00048048"/>
    </source>
</evidence>
<dbReference type="Proteomes" id="UP000245119">
    <property type="component" value="Linkage Group LG6"/>
</dbReference>
<dbReference type="EMBL" id="PZQS01000006">
    <property type="protein sequence ID" value="PVD28449.1"/>
    <property type="molecule type" value="Genomic_DNA"/>
</dbReference>
<comment type="similarity">
    <text evidence="10">Belongs to the DHHC palmitoyltransferase family.</text>
</comment>
<evidence type="ECO:0000313" key="13">
    <source>
        <dbReference type="EMBL" id="PVD28449.1"/>
    </source>
</evidence>
<evidence type="ECO:0000256" key="3">
    <source>
        <dbReference type="ARBA" id="ARBA00022692"/>
    </source>
</evidence>
<dbReference type="GO" id="GO:0005794">
    <property type="term" value="C:Golgi apparatus"/>
    <property type="evidence" value="ECO:0007669"/>
    <property type="project" value="TreeGrafter"/>
</dbReference>